<dbReference type="Proteomes" id="UP000315589">
    <property type="component" value="Unassembled WGS sequence"/>
</dbReference>
<dbReference type="EMBL" id="VMGI01000003">
    <property type="protein sequence ID" value="TSC94055.1"/>
    <property type="molecule type" value="Genomic_DNA"/>
</dbReference>
<evidence type="ECO:0000313" key="2">
    <source>
        <dbReference type="Proteomes" id="UP000315589"/>
    </source>
</evidence>
<sequence length="78" mass="8799">MATQTINLPKLDMKRLRDAGLRYGYSADEIARRIIVDVTASLLSIPEESLDDYDNKEEIIQDLHNALRAEKAGKLIKA</sequence>
<reference evidence="1 2" key="1">
    <citation type="submission" date="2017-07" db="EMBL/GenBank/DDBJ databases">
        <title>Mechanisms for carbon and nitrogen cycling indicate functional differentiation within the Candidate Phyla Radiation.</title>
        <authorList>
            <person name="Danczak R.E."/>
            <person name="Johnston M.D."/>
            <person name="Kenah C."/>
            <person name="Slattery M."/>
            <person name="Wrighton K.C."/>
            <person name="Wilkins M.J."/>
        </authorList>
    </citation>
    <scope>NUCLEOTIDE SEQUENCE [LARGE SCALE GENOMIC DNA]</scope>
    <source>
        <strain evidence="1">Licking1014_85</strain>
    </source>
</reference>
<comment type="caution">
    <text evidence="1">The sequence shown here is derived from an EMBL/GenBank/DDBJ whole genome shotgun (WGS) entry which is preliminary data.</text>
</comment>
<organism evidence="1 2">
    <name type="scientific">Candidatus Berkelbacteria bacterium Licking1014_85</name>
    <dbReference type="NCBI Taxonomy" id="2017148"/>
    <lineage>
        <taxon>Bacteria</taxon>
        <taxon>Candidatus Berkelbacteria</taxon>
    </lineage>
</organism>
<protein>
    <submittedName>
        <fullName evidence="1">Uncharacterized protein</fullName>
    </submittedName>
</protein>
<gene>
    <name evidence="1" type="ORF">CEN91_38</name>
</gene>
<name>A0A554LMD7_9BACT</name>
<evidence type="ECO:0000313" key="1">
    <source>
        <dbReference type="EMBL" id="TSC94055.1"/>
    </source>
</evidence>
<proteinExistence type="predicted"/>
<accession>A0A554LMD7</accession>
<dbReference type="AlphaFoldDB" id="A0A554LMD7"/>